<dbReference type="EMBL" id="WHPD01002767">
    <property type="protein sequence ID" value="MPV89557.1"/>
    <property type="molecule type" value="Genomic_DNA"/>
</dbReference>
<gene>
    <name evidence="7" type="ORF">GB882_12840</name>
</gene>
<evidence type="ECO:0000256" key="2">
    <source>
        <dbReference type="ARBA" id="ARBA00022692"/>
    </source>
</evidence>
<evidence type="ECO:0000313" key="7">
    <source>
        <dbReference type="EMBL" id="MPV89557.1"/>
    </source>
</evidence>
<evidence type="ECO:0000256" key="4">
    <source>
        <dbReference type="ARBA" id="ARBA00023136"/>
    </source>
</evidence>
<dbReference type="GO" id="GO:0004252">
    <property type="term" value="F:serine-type endopeptidase activity"/>
    <property type="evidence" value="ECO:0007669"/>
    <property type="project" value="UniProtKB-UniRule"/>
</dbReference>
<dbReference type="CDD" id="cd06530">
    <property type="entry name" value="S26_SPase_I"/>
    <property type="match status" value="1"/>
</dbReference>
<evidence type="ECO:0000256" key="3">
    <source>
        <dbReference type="ARBA" id="ARBA00022989"/>
    </source>
</evidence>
<name>A0A7J9UY44_9MICO</name>
<dbReference type="NCBIfam" id="TIGR02228">
    <property type="entry name" value="sigpep_I_arch"/>
    <property type="match status" value="1"/>
</dbReference>
<dbReference type="RefSeq" id="WP_152232289.1">
    <property type="nucleotide sequence ID" value="NZ_BAAAOT010000014.1"/>
</dbReference>
<evidence type="ECO:0000256" key="5">
    <source>
        <dbReference type="NCBIfam" id="TIGR02228"/>
    </source>
</evidence>
<dbReference type="SUPFAM" id="SSF51306">
    <property type="entry name" value="LexA/Signal peptidase"/>
    <property type="match status" value="1"/>
</dbReference>
<dbReference type="GO" id="GO:0009003">
    <property type="term" value="F:signal peptidase activity"/>
    <property type="evidence" value="ECO:0007669"/>
    <property type="project" value="UniProtKB-EC"/>
</dbReference>
<keyword evidence="2 6" id="KW-0812">Transmembrane</keyword>
<organism evidence="7 8">
    <name type="scientific">Georgenia ruanii</name>
    <dbReference type="NCBI Taxonomy" id="348442"/>
    <lineage>
        <taxon>Bacteria</taxon>
        <taxon>Bacillati</taxon>
        <taxon>Actinomycetota</taxon>
        <taxon>Actinomycetes</taxon>
        <taxon>Micrococcales</taxon>
        <taxon>Bogoriellaceae</taxon>
        <taxon>Georgenia</taxon>
    </lineage>
</organism>
<evidence type="ECO:0000256" key="1">
    <source>
        <dbReference type="ARBA" id="ARBA00004370"/>
    </source>
</evidence>
<keyword evidence="3 6" id="KW-1133">Transmembrane helix</keyword>
<dbReference type="InterPro" id="IPR001733">
    <property type="entry name" value="Peptidase_S26B"/>
</dbReference>
<dbReference type="InterPro" id="IPR036286">
    <property type="entry name" value="LexA/Signal_pep-like_sf"/>
</dbReference>
<keyword evidence="8" id="KW-1185">Reference proteome</keyword>
<feature type="transmembrane region" description="Helical" evidence="6">
    <location>
        <begin position="12"/>
        <end position="31"/>
    </location>
</feature>
<proteinExistence type="predicted"/>
<dbReference type="GO" id="GO:0006465">
    <property type="term" value="P:signal peptide processing"/>
    <property type="evidence" value="ECO:0007669"/>
    <property type="project" value="UniProtKB-UniRule"/>
</dbReference>
<evidence type="ECO:0000256" key="6">
    <source>
        <dbReference type="SAM" id="Phobius"/>
    </source>
</evidence>
<accession>A0A7J9UY44</accession>
<comment type="caution">
    <text evidence="7">The sequence shown here is derived from an EMBL/GenBank/DDBJ whole genome shotgun (WGS) entry which is preliminary data.</text>
</comment>
<evidence type="ECO:0000313" key="8">
    <source>
        <dbReference type="Proteomes" id="UP000429644"/>
    </source>
</evidence>
<dbReference type="OrthoDB" id="4315104at2"/>
<dbReference type="Proteomes" id="UP000429644">
    <property type="component" value="Unassembled WGS sequence"/>
</dbReference>
<protein>
    <recommendedName>
        <fullName evidence="5">Signal peptidase I</fullName>
        <ecNumber evidence="5">3.4.21.89</ecNumber>
    </recommendedName>
</protein>
<keyword evidence="4 6" id="KW-0472">Membrane</keyword>
<dbReference type="GO" id="GO:0016020">
    <property type="term" value="C:membrane"/>
    <property type="evidence" value="ECO:0007669"/>
    <property type="project" value="UniProtKB-SubCell"/>
</dbReference>
<keyword evidence="7" id="KW-0378">Hydrolase</keyword>
<dbReference type="AlphaFoldDB" id="A0A7J9UY44"/>
<sequence length="187" mass="19474">MTRPSPLSRLRRVAANLLLVVVTLVALAYLLPGLLGYERYVITGGSMSGTFEKGSVAVERVVPVADLAVGDVITYLPPADSGIDHLVTHRIVAMEPVDGQTQLRTRGDANADPDPWTFQLAAATQPVVAFTVPALGYVFIALADPAIRIAVIGVPAGIVALRALLELVRNLRHPAAVGGAVPTAAGA</sequence>
<reference evidence="7 8" key="1">
    <citation type="submission" date="2019-10" db="EMBL/GenBank/DDBJ databases">
        <title>Georgenia wutianyii sp. nov. and Georgenia yuyongxinii sp. nov. isolated from plateau pika (Ochotona curzoniae) in the Qinghai-Tibet plateau of China.</title>
        <authorList>
            <person name="Tian Z."/>
        </authorList>
    </citation>
    <scope>NUCLEOTIDE SEQUENCE [LARGE SCALE GENOMIC DNA]</scope>
    <source>
        <strain evidence="7 8">JCM 15130</strain>
    </source>
</reference>
<comment type="subcellular location">
    <subcellularLocation>
        <location evidence="1">Membrane</location>
    </subcellularLocation>
</comment>
<dbReference type="EC" id="3.4.21.89" evidence="5"/>
<dbReference type="InterPro" id="IPR019533">
    <property type="entry name" value="Peptidase_S26"/>
</dbReference>